<evidence type="ECO:0000259" key="1">
    <source>
        <dbReference type="Pfam" id="PF02811"/>
    </source>
</evidence>
<keyword evidence="2" id="KW-0808">Transferase</keyword>
<name>A0A380P8A0_WEIVI</name>
<evidence type="ECO:0000313" key="2">
    <source>
        <dbReference type="EMBL" id="SUP61077.1"/>
    </source>
</evidence>
<dbReference type="Proteomes" id="UP000254621">
    <property type="component" value="Unassembled WGS sequence"/>
</dbReference>
<dbReference type="Pfam" id="PF02811">
    <property type="entry name" value="PHP"/>
    <property type="match status" value="1"/>
</dbReference>
<organism evidence="2 3">
    <name type="scientific">Weissella viridescens</name>
    <name type="common">Lactobacillus viridescens</name>
    <dbReference type="NCBI Taxonomy" id="1629"/>
    <lineage>
        <taxon>Bacteria</taxon>
        <taxon>Bacillati</taxon>
        <taxon>Bacillota</taxon>
        <taxon>Bacilli</taxon>
        <taxon>Lactobacillales</taxon>
        <taxon>Lactobacillaceae</taxon>
        <taxon>Weissella</taxon>
    </lineage>
</organism>
<gene>
    <name evidence="2" type="primary">polC_5</name>
    <name evidence="2" type="ORF">NCTC13645_02201</name>
</gene>
<protein>
    <submittedName>
        <fullName evidence="2">DNA polymerase III polC-type</fullName>
        <ecNumber evidence="2">2.7.7.7</ecNumber>
    </submittedName>
</protein>
<accession>A0A380P8A0</accession>
<evidence type="ECO:0000313" key="3">
    <source>
        <dbReference type="Proteomes" id="UP000254621"/>
    </source>
</evidence>
<reference evidence="2 3" key="1">
    <citation type="submission" date="2018-06" db="EMBL/GenBank/DDBJ databases">
        <authorList>
            <consortium name="Pathogen Informatics"/>
            <person name="Doyle S."/>
        </authorList>
    </citation>
    <scope>NUCLEOTIDE SEQUENCE [LARGE SCALE GENOMIC DNA]</scope>
    <source>
        <strain evidence="2 3">NCTC13645</strain>
    </source>
</reference>
<dbReference type="EC" id="2.7.7.7" evidence="2"/>
<keyword evidence="2" id="KW-0548">Nucleotidyltransferase</keyword>
<dbReference type="EMBL" id="UHIV01000005">
    <property type="protein sequence ID" value="SUP61077.1"/>
    <property type="molecule type" value="Genomic_DNA"/>
</dbReference>
<dbReference type="GO" id="GO:0003887">
    <property type="term" value="F:DNA-directed DNA polymerase activity"/>
    <property type="evidence" value="ECO:0007669"/>
    <property type="project" value="UniProtKB-EC"/>
</dbReference>
<dbReference type="InterPro" id="IPR004013">
    <property type="entry name" value="PHP_dom"/>
</dbReference>
<feature type="domain" description="PHP" evidence="1">
    <location>
        <begin position="11"/>
        <end position="63"/>
    </location>
</feature>
<proteinExistence type="predicted"/>
<dbReference type="SUPFAM" id="SSF53098">
    <property type="entry name" value="Ribonuclease H-like"/>
    <property type="match status" value="1"/>
</dbReference>
<dbReference type="Gene3D" id="3.20.20.140">
    <property type="entry name" value="Metal-dependent hydrolases"/>
    <property type="match status" value="1"/>
</dbReference>
<dbReference type="InterPro" id="IPR012337">
    <property type="entry name" value="RNaseH-like_sf"/>
</dbReference>
<dbReference type="AlphaFoldDB" id="A0A380P8A0"/>
<sequence length="72" mass="8247">MTEHDAWRHGRPNKAVLLVQHQQGVKNLYKLISEANTNYFYRVPRVPRSLLNKYRDGLLVGTGIRLASSGKL</sequence>